<evidence type="ECO:0000256" key="1">
    <source>
        <dbReference type="SAM" id="MobiDB-lite"/>
    </source>
</evidence>
<proteinExistence type="predicted"/>
<comment type="caution">
    <text evidence="2">The sequence shown here is derived from an EMBL/GenBank/DDBJ whole genome shotgun (WGS) entry which is preliminary data.</text>
</comment>
<dbReference type="AlphaFoldDB" id="A0A5B7HZN0"/>
<evidence type="ECO:0000313" key="3">
    <source>
        <dbReference type="Proteomes" id="UP000324222"/>
    </source>
</evidence>
<feature type="compositionally biased region" description="Pro residues" evidence="1">
    <location>
        <begin position="65"/>
        <end position="76"/>
    </location>
</feature>
<keyword evidence="3" id="KW-1185">Reference proteome</keyword>
<reference evidence="2 3" key="1">
    <citation type="submission" date="2019-05" db="EMBL/GenBank/DDBJ databases">
        <title>Another draft genome of Portunus trituberculatus and its Hox gene families provides insights of decapod evolution.</title>
        <authorList>
            <person name="Jeong J.-H."/>
            <person name="Song I."/>
            <person name="Kim S."/>
            <person name="Choi T."/>
            <person name="Kim D."/>
            <person name="Ryu S."/>
            <person name="Kim W."/>
        </authorList>
    </citation>
    <scope>NUCLEOTIDE SEQUENCE [LARGE SCALE GENOMIC DNA]</scope>
    <source>
        <tissue evidence="2">Muscle</tissue>
    </source>
</reference>
<gene>
    <name evidence="2" type="ORF">E2C01_069474</name>
</gene>
<organism evidence="2 3">
    <name type="scientific">Portunus trituberculatus</name>
    <name type="common">Swimming crab</name>
    <name type="synonym">Neptunus trituberculatus</name>
    <dbReference type="NCBI Taxonomy" id="210409"/>
    <lineage>
        <taxon>Eukaryota</taxon>
        <taxon>Metazoa</taxon>
        <taxon>Ecdysozoa</taxon>
        <taxon>Arthropoda</taxon>
        <taxon>Crustacea</taxon>
        <taxon>Multicrustacea</taxon>
        <taxon>Malacostraca</taxon>
        <taxon>Eumalacostraca</taxon>
        <taxon>Eucarida</taxon>
        <taxon>Decapoda</taxon>
        <taxon>Pleocyemata</taxon>
        <taxon>Brachyura</taxon>
        <taxon>Eubrachyura</taxon>
        <taxon>Portunoidea</taxon>
        <taxon>Portunidae</taxon>
        <taxon>Portuninae</taxon>
        <taxon>Portunus</taxon>
    </lineage>
</organism>
<dbReference type="Proteomes" id="UP000324222">
    <property type="component" value="Unassembled WGS sequence"/>
</dbReference>
<accession>A0A5B7HZN0</accession>
<feature type="compositionally biased region" description="Basic residues" evidence="1">
    <location>
        <begin position="1"/>
        <end position="19"/>
    </location>
</feature>
<evidence type="ECO:0000313" key="2">
    <source>
        <dbReference type="EMBL" id="MPC75089.1"/>
    </source>
</evidence>
<protein>
    <submittedName>
        <fullName evidence="2">Uncharacterized protein</fullName>
    </submittedName>
</protein>
<feature type="compositionally biased region" description="Polar residues" evidence="1">
    <location>
        <begin position="48"/>
        <end position="57"/>
    </location>
</feature>
<name>A0A5B7HZN0_PORTR</name>
<dbReference type="EMBL" id="VSRR010040350">
    <property type="protein sequence ID" value="MPC75089.1"/>
    <property type="molecule type" value="Genomic_DNA"/>
</dbReference>
<feature type="region of interest" description="Disordered" evidence="1">
    <location>
        <begin position="1"/>
        <end position="90"/>
    </location>
</feature>
<sequence>MQRAARRPIHKHYPLKRPRGAPPGGEEEEEEERWEGGARPPVRRQPTKTRANQTGTLHSPANLPLRPPSPPAPSLPPVERWAVRVAGSPL</sequence>